<protein>
    <submittedName>
        <fullName evidence="1">Uncharacterized protein</fullName>
    </submittedName>
</protein>
<name>A0A1X6X101_9MICO</name>
<sequence length="46" mass="5010">MDQFYSLARTGLRILKTDEAAVSAAFVWMDDADGSSEAPDDEDLVS</sequence>
<organism evidence="1 2">
    <name type="scientific">Brachybacterium nesterenkovii</name>
    <dbReference type="NCBI Taxonomy" id="47847"/>
    <lineage>
        <taxon>Bacteria</taxon>
        <taxon>Bacillati</taxon>
        <taxon>Actinomycetota</taxon>
        <taxon>Actinomycetes</taxon>
        <taxon>Micrococcales</taxon>
        <taxon>Dermabacteraceae</taxon>
        <taxon>Brachybacterium</taxon>
    </lineage>
</organism>
<dbReference type="EMBL" id="FWFG01000067">
    <property type="protein sequence ID" value="SLM92157.1"/>
    <property type="molecule type" value="Genomic_DNA"/>
</dbReference>
<proteinExistence type="predicted"/>
<dbReference type="Proteomes" id="UP000195981">
    <property type="component" value="Unassembled WGS sequence"/>
</dbReference>
<evidence type="ECO:0000313" key="2">
    <source>
        <dbReference type="Proteomes" id="UP000195981"/>
    </source>
</evidence>
<accession>A0A1X6X101</accession>
<evidence type="ECO:0000313" key="1">
    <source>
        <dbReference type="EMBL" id="SLM92157.1"/>
    </source>
</evidence>
<reference evidence="1 2" key="1">
    <citation type="submission" date="2017-02" db="EMBL/GenBank/DDBJ databases">
        <authorList>
            <person name="Peterson S.W."/>
        </authorList>
    </citation>
    <scope>NUCLEOTIDE SEQUENCE [LARGE SCALE GENOMIC DNA]</scope>
    <source>
        <strain evidence="1 2">CIP104813</strain>
    </source>
</reference>
<gene>
    <name evidence="1" type="ORF">FM110_07640</name>
</gene>
<keyword evidence="2" id="KW-1185">Reference proteome</keyword>
<dbReference type="AlphaFoldDB" id="A0A1X6X101"/>